<evidence type="ECO:0000313" key="1">
    <source>
        <dbReference type="EMBL" id="GAA2170315.1"/>
    </source>
</evidence>
<name>A0ABN3AIV8_9ACTN</name>
<organism evidence="1 2">
    <name type="scientific">Actinomadura napierensis</name>
    <dbReference type="NCBI Taxonomy" id="267854"/>
    <lineage>
        <taxon>Bacteria</taxon>
        <taxon>Bacillati</taxon>
        <taxon>Actinomycetota</taxon>
        <taxon>Actinomycetes</taxon>
        <taxon>Streptosporangiales</taxon>
        <taxon>Thermomonosporaceae</taxon>
        <taxon>Actinomadura</taxon>
    </lineage>
</organism>
<reference evidence="1 2" key="1">
    <citation type="journal article" date="2019" name="Int. J. Syst. Evol. Microbiol.">
        <title>The Global Catalogue of Microorganisms (GCM) 10K type strain sequencing project: providing services to taxonomists for standard genome sequencing and annotation.</title>
        <authorList>
            <consortium name="The Broad Institute Genomics Platform"/>
            <consortium name="The Broad Institute Genome Sequencing Center for Infectious Disease"/>
            <person name="Wu L."/>
            <person name="Ma J."/>
        </authorList>
    </citation>
    <scope>NUCLEOTIDE SEQUENCE [LARGE SCALE GENOMIC DNA]</scope>
    <source>
        <strain evidence="1 2">JCM 13850</strain>
    </source>
</reference>
<sequence length="142" mass="15582">MDVVTNRHKDAIELVLSRPHASRLLGLNTDDLTEERIPGLMLSRDDQQTHAYLLRQGISRRLVITYAGEGHDPQRLLPQQNDRLAVVIMSTGTKPSAWISADGTVTSCSGTEATAVRLPSRVPLLTRSEAQDQLLSLATRGT</sequence>
<accession>A0ABN3AIV8</accession>
<dbReference type="RefSeq" id="WP_344284528.1">
    <property type="nucleotide sequence ID" value="NZ_BAAAMR010000193.1"/>
</dbReference>
<comment type="caution">
    <text evidence="1">The sequence shown here is derived from an EMBL/GenBank/DDBJ whole genome shotgun (WGS) entry which is preliminary data.</text>
</comment>
<evidence type="ECO:0000313" key="2">
    <source>
        <dbReference type="Proteomes" id="UP001501020"/>
    </source>
</evidence>
<keyword evidence="2" id="KW-1185">Reference proteome</keyword>
<protein>
    <submittedName>
        <fullName evidence="1">Uncharacterized protein</fullName>
    </submittedName>
</protein>
<dbReference type="Proteomes" id="UP001501020">
    <property type="component" value="Unassembled WGS sequence"/>
</dbReference>
<gene>
    <name evidence="1" type="ORF">GCM10009727_94440</name>
</gene>
<proteinExistence type="predicted"/>
<dbReference type="EMBL" id="BAAAMR010000193">
    <property type="protein sequence ID" value="GAA2170315.1"/>
    <property type="molecule type" value="Genomic_DNA"/>
</dbReference>